<evidence type="ECO:0000256" key="2">
    <source>
        <dbReference type="ARBA" id="ARBA00004123"/>
    </source>
</evidence>
<evidence type="ECO:0000256" key="3">
    <source>
        <dbReference type="ARBA" id="ARBA00006958"/>
    </source>
</evidence>
<evidence type="ECO:0000313" key="10">
    <source>
        <dbReference type="Proteomes" id="UP001174136"/>
    </source>
</evidence>
<name>A0AA47P425_MERPO</name>
<comment type="cofactor">
    <cofactor evidence="1">
        <name>a divalent metal cation</name>
        <dbReference type="ChEBI" id="CHEBI:60240"/>
    </cofactor>
</comment>
<comment type="caution">
    <text evidence="9">The sequence shown here is derived from an EMBL/GenBank/DDBJ whole genome shotgun (WGS) entry which is preliminary data.</text>
</comment>
<dbReference type="EMBL" id="JAOPHQ010001706">
    <property type="protein sequence ID" value="KAK0149991.1"/>
    <property type="molecule type" value="Genomic_DNA"/>
</dbReference>
<protein>
    <submittedName>
        <fullName evidence="9">Protein ALP1-like</fullName>
    </submittedName>
</protein>
<evidence type="ECO:0000313" key="9">
    <source>
        <dbReference type="EMBL" id="KAK0149991.1"/>
    </source>
</evidence>
<dbReference type="InterPro" id="IPR027806">
    <property type="entry name" value="HARBI1_dom"/>
</dbReference>
<evidence type="ECO:0000256" key="6">
    <source>
        <dbReference type="ARBA" id="ARBA00022801"/>
    </source>
</evidence>
<keyword evidence="10" id="KW-1185">Reference proteome</keyword>
<reference evidence="9" key="1">
    <citation type="journal article" date="2023" name="Front. Mar. Sci.">
        <title>A new Merluccius polli reference genome to investigate the effects of global change in West African waters.</title>
        <authorList>
            <person name="Mateo J.L."/>
            <person name="Blanco-Fernandez C."/>
            <person name="Garcia-Vazquez E."/>
            <person name="Machado-Schiaffino G."/>
        </authorList>
    </citation>
    <scope>NUCLEOTIDE SEQUENCE</scope>
    <source>
        <strain evidence="9">C29</strain>
        <tissue evidence="9">Fin</tissue>
    </source>
</reference>
<sequence>MIKANFMAIADEDVFVNRKKVHSINTQIAFDATFNILDVAKWPGDRPVTYCRVNFDVPILRLWCDVDLETRQDFRLSRQAMHSLQRLMRRDQDHGWGNEYEVLIYSIRCSQIHHRVAQFIWDNLHRAISFPKPADMDTVGNGFAHLAGTLVLNKAVGAIDGCHVRIKPPSLHRLDYLNYKGFYSINMQAICDHSGKFLDIFVGYPGSVHDTRILKNSSFYLSRRYPPNGYFILGDGGYPCLETPASIITPYREPVNCQVQRKFNYHQSRARSVVERAFGVMKTRWRSTLFRALEVRPTFAPQVIASCAFLHNVCLDNGDVLEPDNDAALDILDPEPPLQEAPQVHERPGNATRDRLAALINAHAVEN</sequence>
<keyword evidence="7" id="KW-0539">Nucleus</keyword>
<dbReference type="AlphaFoldDB" id="A0AA47P425"/>
<dbReference type="Proteomes" id="UP001174136">
    <property type="component" value="Unassembled WGS sequence"/>
</dbReference>
<keyword evidence="5" id="KW-0479">Metal-binding</keyword>
<comment type="similarity">
    <text evidence="3">Belongs to the HARBI1 family.</text>
</comment>
<dbReference type="Pfam" id="PF13359">
    <property type="entry name" value="DDE_Tnp_4"/>
    <property type="match status" value="1"/>
</dbReference>
<evidence type="ECO:0000256" key="5">
    <source>
        <dbReference type="ARBA" id="ARBA00022723"/>
    </source>
</evidence>
<dbReference type="GO" id="GO:0016787">
    <property type="term" value="F:hydrolase activity"/>
    <property type="evidence" value="ECO:0007669"/>
    <property type="project" value="UniProtKB-KW"/>
</dbReference>
<evidence type="ECO:0000256" key="4">
    <source>
        <dbReference type="ARBA" id="ARBA00022722"/>
    </source>
</evidence>
<keyword evidence="6" id="KW-0378">Hydrolase</keyword>
<evidence type="ECO:0000256" key="7">
    <source>
        <dbReference type="ARBA" id="ARBA00023242"/>
    </source>
</evidence>
<dbReference type="GO" id="GO:0046872">
    <property type="term" value="F:metal ion binding"/>
    <property type="evidence" value="ECO:0007669"/>
    <property type="project" value="UniProtKB-KW"/>
</dbReference>
<accession>A0AA47P425</accession>
<evidence type="ECO:0000256" key="1">
    <source>
        <dbReference type="ARBA" id="ARBA00001968"/>
    </source>
</evidence>
<dbReference type="GO" id="GO:0005634">
    <property type="term" value="C:nucleus"/>
    <property type="evidence" value="ECO:0007669"/>
    <property type="project" value="UniProtKB-SubCell"/>
</dbReference>
<gene>
    <name evidence="9" type="ORF">N1851_009224</name>
</gene>
<dbReference type="PANTHER" id="PTHR22930">
    <property type="match status" value="1"/>
</dbReference>
<comment type="subcellular location">
    <subcellularLocation>
        <location evidence="2">Nucleus</location>
    </subcellularLocation>
</comment>
<feature type="domain" description="DDE Tnp4" evidence="8">
    <location>
        <begin position="159"/>
        <end position="312"/>
    </location>
</feature>
<organism evidence="9 10">
    <name type="scientific">Merluccius polli</name>
    <name type="common">Benguela hake</name>
    <name type="synonym">Merluccius cadenati</name>
    <dbReference type="NCBI Taxonomy" id="89951"/>
    <lineage>
        <taxon>Eukaryota</taxon>
        <taxon>Metazoa</taxon>
        <taxon>Chordata</taxon>
        <taxon>Craniata</taxon>
        <taxon>Vertebrata</taxon>
        <taxon>Euteleostomi</taxon>
        <taxon>Actinopterygii</taxon>
        <taxon>Neopterygii</taxon>
        <taxon>Teleostei</taxon>
        <taxon>Neoteleostei</taxon>
        <taxon>Acanthomorphata</taxon>
        <taxon>Zeiogadaria</taxon>
        <taxon>Gadariae</taxon>
        <taxon>Gadiformes</taxon>
        <taxon>Gadoidei</taxon>
        <taxon>Merlucciidae</taxon>
        <taxon>Merluccius</taxon>
    </lineage>
</organism>
<dbReference type="GO" id="GO:0004518">
    <property type="term" value="F:nuclease activity"/>
    <property type="evidence" value="ECO:0007669"/>
    <property type="project" value="UniProtKB-KW"/>
</dbReference>
<dbReference type="InterPro" id="IPR045249">
    <property type="entry name" value="HARBI1-like"/>
</dbReference>
<dbReference type="PANTHER" id="PTHR22930:SF206">
    <property type="entry name" value="NUCLEASE HARBI1"/>
    <property type="match status" value="1"/>
</dbReference>
<keyword evidence="4" id="KW-0540">Nuclease</keyword>
<proteinExistence type="inferred from homology"/>
<evidence type="ECO:0000259" key="8">
    <source>
        <dbReference type="Pfam" id="PF13359"/>
    </source>
</evidence>